<evidence type="ECO:0000256" key="2">
    <source>
        <dbReference type="ARBA" id="ARBA00022670"/>
    </source>
</evidence>
<keyword evidence="3 5" id="KW-0378">Hydrolase</keyword>
<name>A0ABQ1YIK8_9BACT</name>
<keyword evidence="4 5" id="KW-0720">Serine protease</keyword>
<protein>
    <recommendedName>
        <fullName evidence="11">Por secretion system C-terminal sorting domain-containing protein</fullName>
    </recommendedName>
</protein>
<dbReference type="SUPFAM" id="SSF52743">
    <property type="entry name" value="Subtilisin-like"/>
    <property type="match status" value="1"/>
</dbReference>
<dbReference type="InterPro" id="IPR023828">
    <property type="entry name" value="Peptidase_S8_Ser-AS"/>
</dbReference>
<dbReference type="NCBIfam" id="TIGR04183">
    <property type="entry name" value="Por_Secre_tail"/>
    <property type="match status" value="1"/>
</dbReference>
<evidence type="ECO:0000259" key="8">
    <source>
        <dbReference type="Pfam" id="PF18962"/>
    </source>
</evidence>
<keyword evidence="2 5" id="KW-0645">Protease</keyword>
<dbReference type="Gene3D" id="3.40.50.200">
    <property type="entry name" value="Peptidase S8/S53 domain"/>
    <property type="match status" value="1"/>
</dbReference>
<feature type="active site" description="Charge relay system" evidence="5">
    <location>
        <position position="447"/>
    </location>
</feature>
<feature type="signal peptide" evidence="6">
    <location>
        <begin position="1"/>
        <end position="24"/>
    </location>
</feature>
<dbReference type="PANTHER" id="PTHR43399">
    <property type="entry name" value="SUBTILISIN-RELATED"/>
    <property type="match status" value="1"/>
</dbReference>
<comment type="caution">
    <text evidence="9">The sequence shown here is derived from an EMBL/GenBank/DDBJ whole genome shotgun (WGS) entry which is preliminary data.</text>
</comment>
<evidence type="ECO:0000313" key="9">
    <source>
        <dbReference type="EMBL" id="GGH25617.1"/>
    </source>
</evidence>
<evidence type="ECO:0000313" key="10">
    <source>
        <dbReference type="Proteomes" id="UP000600214"/>
    </source>
</evidence>
<evidence type="ECO:0000256" key="6">
    <source>
        <dbReference type="SAM" id="SignalP"/>
    </source>
</evidence>
<dbReference type="Proteomes" id="UP000600214">
    <property type="component" value="Unassembled WGS sequence"/>
</dbReference>
<dbReference type="CDD" id="cd04842">
    <property type="entry name" value="Peptidases_S8_Kp43_protease"/>
    <property type="match status" value="1"/>
</dbReference>
<comment type="similarity">
    <text evidence="1 5">Belongs to the peptidase S8 family.</text>
</comment>
<dbReference type="InterPro" id="IPR036116">
    <property type="entry name" value="FN3_sf"/>
</dbReference>
<dbReference type="SUPFAM" id="SSF49265">
    <property type="entry name" value="Fibronectin type III"/>
    <property type="match status" value="1"/>
</dbReference>
<feature type="active site" description="Charge relay system" evidence="5">
    <location>
        <position position="276"/>
    </location>
</feature>
<dbReference type="InterPro" id="IPR015500">
    <property type="entry name" value="Peptidase_S8_subtilisin-rel"/>
</dbReference>
<evidence type="ECO:0000256" key="4">
    <source>
        <dbReference type="ARBA" id="ARBA00022825"/>
    </source>
</evidence>
<dbReference type="Gene3D" id="2.60.120.380">
    <property type="match status" value="1"/>
</dbReference>
<dbReference type="PANTHER" id="PTHR43399:SF4">
    <property type="entry name" value="CELL WALL-ASSOCIATED PROTEASE"/>
    <property type="match status" value="1"/>
</dbReference>
<dbReference type="InterPro" id="IPR013783">
    <property type="entry name" value="Ig-like_fold"/>
</dbReference>
<accession>A0ABQ1YIK8</accession>
<dbReference type="PROSITE" id="PS00138">
    <property type="entry name" value="SUBTILASE_SER"/>
    <property type="match status" value="1"/>
</dbReference>
<dbReference type="RefSeq" id="WP_188929235.1">
    <property type="nucleotide sequence ID" value="NZ_BMIA01000001.1"/>
</dbReference>
<dbReference type="PROSITE" id="PS51892">
    <property type="entry name" value="SUBTILASE"/>
    <property type="match status" value="1"/>
</dbReference>
<evidence type="ECO:0008006" key="11">
    <source>
        <dbReference type="Google" id="ProtNLM"/>
    </source>
</evidence>
<dbReference type="Gene3D" id="2.60.40.10">
    <property type="entry name" value="Immunoglobulins"/>
    <property type="match status" value="1"/>
</dbReference>
<dbReference type="InterPro" id="IPR008979">
    <property type="entry name" value="Galactose-bd-like_sf"/>
</dbReference>
<feature type="domain" description="Peptidase S8/S53" evidence="7">
    <location>
        <begin position="242"/>
        <end position="501"/>
    </location>
</feature>
<dbReference type="Gene3D" id="2.60.120.260">
    <property type="entry name" value="Galactose-binding domain-like"/>
    <property type="match status" value="1"/>
</dbReference>
<feature type="chain" id="PRO_5047006759" description="Por secretion system C-terminal sorting domain-containing protein" evidence="6">
    <location>
        <begin position="25"/>
        <end position="1777"/>
    </location>
</feature>
<dbReference type="SUPFAM" id="SSF49785">
    <property type="entry name" value="Galactose-binding domain-like"/>
    <property type="match status" value="1"/>
</dbReference>
<evidence type="ECO:0000256" key="1">
    <source>
        <dbReference type="ARBA" id="ARBA00011073"/>
    </source>
</evidence>
<proteinExistence type="inferred from homology"/>
<evidence type="ECO:0000256" key="5">
    <source>
        <dbReference type="PROSITE-ProRule" id="PRU01240"/>
    </source>
</evidence>
<dbReference type="PRINTS" id="PR00723">
    <property type="entry name" value="SUBTILISIN"/>
</dbReference>
<organism evidence="9 10">
    <name type="scientific">Dyadobacter endophyticus</name>
    <dbReference type="NCBI Taxonomy" id="1749036"/>
    <lineage>
        <taxon>Bacteria</taxon>
        <taxon>Pseudomonadati</taxon>
        <taxon>Bacteroidota</taxon>
        <taxon>Cytophagia</taxon>
        <taxon>Cytophagales</taxon>
        <taxon>Spirosomataceae</taxon>
        <taxon>Dyadobacter</taxon>
    </lineage>
</organism>
<dbReference type="Pfam" id="PF00082">
    <property type="entry name" value="Peptidase_S8"/>
    <property type="match status" value="1"/>
</dbReference>
<dbReference type="InterPro" id="IPR026444">
    <property type="entry name" value="Secre_tail"/>
</dbReference>
<feature type="active site" description="Charge relay system" evidence="5">
    <location>
        <position position="251"/>
    </location>
</feature>
<dbReference type="InterPro" id="IPR034058">
    <property type="entry name" value="TagA/B/C/D_pept_dom"/>
</dbReference>
<dbReference type="InterPro" id="IPR000209">
    <property type="entry name" value="Peptidase_S8/S53_dom"/>
</dbReference>
<dbReference type="Pfam" id="PF18962">
    <property type="entry name" value="Por_Secre_tail"/>
    <property type="match status" value="1"/>
</dbReference>
<keyword evidence="10" id="KW-1185">Reference proteome</keyword>
<keyword evidence="6" id="KW-0732">Signal</keyword>
<evidence type="ECO:0000256" key="3">
    <source>
        <dbReference type="ARBA" id="ARBA00022801"/>
    </source>
</evidence>
<reference evidence="10" key="1">
    <citation type="journal article" date="2019" name="Int. J. Syst. Evol. Microbiol.">
        <title>The Global Catalogue of Microorganisms (GCM) 10K type strain sequencing project: providing services to taxonomists for standard genome sequencing and annotation.</title>
        <authorList>
            <consortium name="The Broad Institute Genomics Platform"/>
            <consortium name="The Broad Institute Genome Sequencing Center for Infectious Disease"/>
            <person name="Wu L."/>
            <person name="Ma J."/>
        </authorList>
    </citation>
    <scope>NUCLEOTIDE SEQUENCE [LARGE SCALE GENOMIC DNA]</scope>
    <source>
        <strain evidence="10">CGMCC 1.15288</strain>
    </source>
</reference>
<dbReference type="EMBL" id="BMIA01000001">
    <property type="protein sequence ID" value="GGH25617.1"/>
    <property type="molecule type" value="Genomic_DNA"/>
</dbReference>
<dbReference type="InterPro" id="IPR051048">
    <property type="entry name" value="Peptidase_S8/S53_subtilisin"/>
</dbReference>
<evidence type="ECO:0000259" key="7">
    <source>
        <dbReference type="Pfam" id="PF00082"/>
    </source>
</evidence>
<gene>
    <name evidence="9" type="ORF">GCM10007423_09970</name>
</gene>
<feature type="domain" description="Secretion system C-terminal sorting" evidence="8">
    <location>
        <begin position="1706"/>
        <end position="1775"/>
    </location>
</feature>
<sequence>MCLLKYRCVLVVVLLVQQLTNVTAQHNRAYNLYLKSGTIVPLPTLELPALQPGGTFRLAGSDEIKFVIIQFFNIPDEAAVRQLNSAGITLLDYIPENAYTATVHGQPDRNALQLAGARAVVELEPEQKIHPALLGPDLPAHALREAGKIDVRISYIKDLAPTDLLNGLDSLRARLLSDDLSAYQVIEARVPIEELPAVAGLPWVQYIEAVPPPEELLNDKSEAATRASVLTSALPGQRQLNGEGVVIGIGDSGNLLEHIDISTRLLSYDLEASYWHGVHVAGTAAGGGIMNEKYKGYAPKASIVKRATSEIWKQASTLVRDFGMVVTNNSYGGSVCPDYGAYTVDSYILDRQASDLPNLQHVFAAGNSGLEAPCEGVTAGFGNIIGGSISAKNVISTGRTGATGLIALTSSKGPTQDGRIKPEIIAPGTSITSTLPGNTYQGASGTSMAAPAVVGGLALLYQRYKQLHGGNNPKNMLMKALLCNGATDKGLAGPDFNYGFGVMNLLRSVSMLEKGQYFNGRLAHQAKDGFEISVPPNTALVKIMLYWNDAAPALLTGKNSLVNDLDLRVVRLGNAEILPSFPRAAQPLAAAAAGVDTVNNIEQIVLEGPAAGTYIVNVSGTKVPSGPQEYFLVYDIIETSAILAFPAGGEHFTKGDLVDISWDSYGNSASTFSVSYTMNDGVSWTNLNPAVAAGTNQLSWTVPDATTTTAKVRIVQNSTGVVKESAAFAVMGVPVISLSTNQCESYAAVQWTAVSGATDYEVMRLQGNEMRPVAVTSELKYVLSSLSRDSTYYISVRPRNNGVPGRRAVAISRKPDSGTCQGVISDGDLAVDAIVSPSKSGRLLTSISLGEFQEVKVRLRNLDDQPVIQSFQIGYAVGNAAMHWETVNTDIEANNYLVYTFLAPIDMRNAGAYPLTVLVKLEGDQVAANNQQSVVIRQLANAPVSLPFADDLESLQNVEINANTMGAGGGERYDFSQERDLGRLRTAAGLAYSGTKGFTVDANNQTNSEYPTYLDATFNLAAYHADRDEIRLSFRYRLYATTSPAWPLHVYVRAKDTDPWIPALESSIVPYFTKNNKYWLMSVEISDLLKRNGKDFSTSFQVRWEQSFRYPTQTDGSTIDDIRLYTTTSDLEVTRVNALAIPSCDADGFQEYSVLIKNNGTEDCYRVPFDALINDELAHQGYVPVVRAGADTLFSFSFSSNQYLSSDRNVKVAVKKAFDLNAGNDFSATLARAAQVISEFPYLEDFENGQGGWYLTEPGPLWTFGTPNTGKVVEAASGHHAWATNLSGNRGSDVVSYLYSPCFAMNGMVQPSLSFSASIDLAACAGGRCDVAYVEYNVSGNTWMRLGGVNSGTNWYNASQESADVWNVQDYTRWHVATVPIPNYFPGGYVRFRFVIRSKSAAGRAGIAIDDIHIYDSLAMVYTNAAPDNPTVFADVQGSDWVSFRLYNSVVAAINPHGQSLGQVSVKAFLENGITRIANKQYYLGRSFTISASNPDFTQPVDVRLYITDEECERLIAVSGKAGTVKPGSAYELAVSKYSGSNEDGNLENNGNTAWTFYAKSAVRKVPYAQGYYLEFTTKGFSEFWFAKDFLGSGTPLPVRLANFSATPVENATLLEWRTAGEENVSHFEIQRSADARAWASLPGEIPAIGEGGHIYKARDASPLAGVNYYRLKMVDYAAGTPDRTFAYSHIVSVDFAATGNSPVVLFPNPATDKLYIRSGNRRFSKVELHAASGTQVYTSAENQSVVDVAKLVSGMHWVTIDYADGSRSSHKIVIVH</sequence>
<dbReference type="InterPro" id="IPR036852">
    <property type="entry name" value="Peptidase_S8/S53_dom_sf"/>
</dbReference>